<protein>
    <submittedName>
        <fullName evidence="2">Putative movement protein</fullName>
    </submittedName>
</protein>
<name>A0A0B5J8B8_9VIRU</name>
<reference evidence="2" key="1">
    <citation type="submission" date="2014-10" db="EMBL/GenBank/DDBJ databases">
        <title>National survey revealed virus evolution mechanism of double infection between Soybean mosaic virus (SMV), Soybean yellow mottle mosaic virus (SYMMV) and Soybean yellow common mosaic virus (SYCMV) in South Korea soybean field during 2014.</title>
        <authorList>
            <person name="Li M."/>
            <person name="Lim H."/>
        </authorList>
    </citation>
    <scope>NUCLEOTIDE SEQUENCE</scope>
    <source>
        <strain evidence="1">1-3-3</strain>
        <strain evidence="2">1-3-4</strain>
        <strain evidence="3">1-3-5</strain>
    </source>
</reference>
<dbReference type="EMBL" id="KM881460">
    <property type="protein sequence ID" value="AJG03109.1"/>
    <property type="molecule type" value="Genomic_RNA"/>
</dbReference>
<organism evidence="2">
    <name type="scientific">Soybean yellow common mosaic virus</name>
    <dbReference type="NCBI Taxonomy" id="1080798"/>
    <lineage>
        <taxon>Viruses</taxon>
        <taxon>Riboviria</taxon>
        <taxon>Orthornavirae</taxon>
        <taxon>Pisuviricota</taxon>
        <taxon>Pisoniviricetes</taxon>
        <taxon>Sobelivirales</taxon>
        <taxon>Solemoviridae</taxon>
        <taxon>Sobemovirus</taxon>
        <taxon>Sobemovirus SYCMV</taxon>
    </lineage>
</organism>
<evidence type="ECO:0000313" key="1">
    <source>
        <dbReference type="EMBL" id="AJG03107.1"/>
    </source>
</evidence>
<proteinExistence type="predicted"/>
<evidence type="ECO:0000313" key="2">
    <source>
        <dbReference type="EMBL" id="AJG03108.1"/>
    </source>
</evidence>
<evidence type="ECO:0000313" key="3">
    <source>
        <dbReference type="EMBL" id="AJG03109.1"/>
    </source>
</evidence>
<sequence>MTDTVVVNFSLIRTRCVERFGVNSLPVGRHFIGSEEIPTGIDFVERSFQVTAFGNYSVPERSRVRLIDCPVSCEGTFKFDPVPLWLSINCRVCQTEANLIINQELVPGYSENSKFVFCDSEGRPLRIRTRRGVQPSRFYHQEEKTICQSCVIQGCLRTRSWS</sequence>
<accession>A0A0B5J8B8</accession>
<dbReference type="EMBL" id="KM881458">
    <property type="protein sequence ID" value="AJG03107.1"/>
    <property type="molecule type" value="Genomic_RNA"/>
</dbReference>
<dbReference type="EMBL" id="KM881459">
    <property type="protein sequence ID" value="AJG03108.1"/>
    <property type="molecule type" value="Genomic_RNA"/>
</dbReference>